<reference evidence="1" key="1">
    <citation type="submission" date="2018-01" db="EMBL/GenBank/DDBJ databases">
        <authorList>
            <person name="Mao J.F."/>
        </authorList>
    </citation>
    <scope>NUCLEOTIDE SEQUENCE</scope>
    <source>
        <strain evidence="1">Huo1</strain>
        <tissue evidence="1">Leaf</tissue>
    </source>
</reference>
<dbReference type="AlphaFoldDB" id="A0A8X8ZZI2"/>
<evidence type="ECO:0000313" key="2">
    <source>
        <dbReference type="Proteomes" id="UP000298416"/>
    </source>
</evidence>
<keyword evidence="2" id="KW-1185">Reference proteome</keyword>
<evidence type="ECO:0000313" key="1">
    <source>
        <dbReference type="EMBL" id="KAG6422291.1"/>
    </source>
</evidence>
<accession>A0A8X8ZZI2</accession>
<comment type="caution">
    <text evidence="1">The sequence shown here is derived from an EMBL/GenBank/DDBJ whole genome shotgun (WGS) entry which is preliminary data.</text>
</comment>
<reference evidence="1" key="2">
    <citation type="submission" date="2020-08" db="EMBL/GenBank/DDBJ databases">
        <title>Plant Genome Project.</title>
        <authorList>
            <person name="Zhang R.-G."/>
        </authorList>
    </citation>
    <scope>NUCLEOTIDE SEQUENCE</scope>
    <source>
        <strain evidence="1">Huo1</strain>
        <tissue evidence="1">Leaf</tissue>
    </source>
</reference>
<dbReference type="EMBL" id="PNBA02000006">
    <property type="protein sequence ID" value="KAG6422291.1"/>
    <property type="molecule type" value="Genomic_DNA"/>
</dbReference>
<sequence>MLVCAQCTQAAFSDCYGECVEGCPIFGKRRARCIADCIFNCKAKPANSCNVDCTTNRCTGFGKGYAHAASVCYNNCKAGCQSLPPDLQQRAKCILNCVFKCAGKPVNSCNLKCTSTGFGNGNLTLLPLLRALV</sequence>
<name>A0A8X8ZZI2_SALSN</name>
<gene>
    <name evidence="1" type="ORF">SASPL_118857</name>
</gene>
<dbReference type="Proteomes" id="UP000298416">
    <property type="component" value="Unassembled WGS sequence"/>
</dbReference>
<protein>
    <submittedName>
        <fullName evidence="1">Uncharacterized protein</fullName>
    </submittedName>
</protein>
<organism evidence="1">
    <name type="scientific">Salvia splendens</name>
    <name type="common">Scarlet sage</name>
    <dbReference type="NCBI Taxonomy" id="180675"/>
    <lineage>
        <taxon>Eukaryota</taxon>
        <taxon>Viridiplantae</taxon>
        <taxon>Streptophyta</taxon>
        <taxon>Embryophyta</taxon>
        <taxon>Tracheophyta</taxon>
        <taxon>Spermatophyta</taxon>
        <taxon>Magnoliopsida</taxon>
        <taxon>eudicotyledons</taxon>
        <taxon>Gunneridae</taxon>
        <taxon>Pentapetalae</taxon>
        <taxon>asterids</taxon>
        <taxon>lamiids</taxon>
        <taxon>Lamiales</taxon>
        <taxon>Lamiaceae</taxon>
        <taxon>Nepetoideae</taxon>
        <taxon>Mentheae</taxon>
        <taxon>Salviinae</taxon>
        <taxon>Salvia</taxon>
        <taxon>Salvia subgen. Calosphace</taxon>
        <taxon>core Calosphace</taxon>
    </lineage>
</organism>
<proteinExistence type="predicted"/>